<feature type="domain" description="BHLH" evidence="6">
    <location>
        <begin position="1"/>
        <end position="23"/>
    </location>
</feature>
<dbReference type="GO" id="GO:0005634">
    <property type="term" value="C:nucleus"/>
    <property type="evidence" value="ECO:0007669"/>
    <property type="project" value="UniProtKB-SubCell"/>
</dbReference>
<reference evidence="8 9" key="1">
    <citation type="journal article" date="2023" name="Sci. Data">
        <title>Genome assembly of the Korean intertidal mud-creeper Batillaria attramentaria.</title>
        <authorList>
            <person name="Patra A.K."/>
            <person name="Ho P.T."/>
            <person name="Jun S."/>
            <person name="Lee S.J."/>
            <person name="Kim Y."/>
            <person name="Won Y.J."/>
        </authorList>
    </citation>
    <scope>NUCLEOTIDE SEQUENCE [LARGE SCALE GENOMIC DNA]</scope>
    <source>
        <strain evidence="8">Wonlab-2016</strain>
    </source>
</reference>
<dbReference type="Gene3D" id="4.10.280.10">
    <property type="entry name" value="Helix-loop-helix DNA-binding domain"/>
    <property type="match status" value="1"/>
</dbReference>
<dbReference type="InterPro" id="IPR003650">
    <property type="entry name" value="Orange_dom"/>
</dbReference>
<evidence type="ECO:0000259" key="7">
    <source>
        <dbReference type="PROSITE" id="PS51054"/>
    </source>
</evidence>
<keyword evidence="3" id="KW-0804">Transcription</keyword>
<evidence type="ECO:0000256" key="1">
    <source>
        <dbReference type="ARBA" id="ARBA00004123"/>
    </source>
</evidence>
<evidence type="ECO:0000256" key="3">
    <source>
        <dbReference type="ARBA" id="ARBA00023163"/>
    </source>
</evidence>
<feature type="compositionally biased region" description="Basic and acidic residues" evidence="5">
    <location>
        <begin position="98"/>
        <end position="108"/>
    </location>
</feature>
<evidence type="ECO:0000313" key="9">
    <source>
        <dbReference type="Proteomes" id="UP001519460"/>
    </source>
</evidence>
<dbReference type="PROSITE" id="PS50888">
    <property type="entry name" value="BHLH"/>
    <property type="match status" value="1"/>
</dbReference>
<feature type="compositionally biased region" description="Polar residues" evidence="5">
    <location>
        <begin position="87"/>
        <end position="97"/>
    </location>
</feature>
<dbReference type="AlphaFoldDB" id="A0ABD0LQU9"/>
<comment type="caution">
    <text evidence="8">The sequence shown here is derived from an EMBL/GenBank/DDBJ whole genome shotgun (WGS) entry which is preliminary data.</text>
</comment>
<accession>A0ABD0LQU9</accession>
<keyword evidence="4" id="KW-0539">Nucleus</keyword>
<keyword evidence="2" id="KW-0805">Transcription regulation</keyword>
<feature type="region of interest" description="Disordered" evidence="5">
    <location>
        <begin position="22"/>
        <end position="42"/>
    </location>
</feature>
<dbReference type="InterPro" id="IPR050370">
    <property type="entry name" value="HES_HEY"/>
</dbReference>
<keyword evidence="9" id="KW-1185">Reference proteome</keyword>
<dbReference type="PROSITE" id="PS51054">
    <property type="entry name" value="ORANGE"/>
    <property type="match status" value="1"/>
</dbReference>
<sequence length="422" mass="44060">SPRPNKLEKADILEMTVDYIRKISDRKPGSPGSSSSEDKALTPFADGYSRCIEEVETFLENQRQLQPEVRNKLVSHCRELLSGRDITPNQADQSPRVSSREKSDDDVKPNVSRHNSDAASCDSASSDEELLEKDFSDVSGVTSGTCAGAPGVSTTALVAPFQHTSSVSTSGGLTVLGTSGAPADSASKSDGENGGTGLKFAGALKLICGGNVFIVLDQQNSAGLPNQAGDGPSTQTILTPGPPTQQLYNNSVVIPKSQTSTITQQMMLAQIPTNVPTTLTSTVTQPCNLGASNPNSMTVPDTQQLCSASLAASSSLTSSNTQQLVYNPSLYAASGLNFLSTLPQMALASFSGIPSLGAVSSSQNSSVPMATSFTLPAVPLVASSPSSPQEPSSPPVSQCARNDVNNNDVYPAQQISSMWRPW</sequence>
<dbReference type="InterPro" id="IPR011598">
    <property type="entry name" value="bHLH_dom"/>
</dbReference>
<evidence type="ECO:0000256" key="5">
    <source>
        <dbReference type="SAM" id="MobiDB-lite"/>
    </source>
</evidence>
<evidence type="ECO:0000256" key="2">
    <source>
        <dbReference type="ARBA" id="ARBA00023015"/>
    </source>
</evidence>
<dbReference type="EMBL" id="JACVVK020000029">
    <property type="protein sequence ID" value="KAK7501880.1"/>
    <property type="molecule type" value="Genomic_DNA"/>
</dbReference>
<proteinExistence type="predicted"/>
<feature type="region of interest" description="Disordered" evidence="5">
    <location>
        <begin position="84"/>
        <end position="126"/>
    </location>
</feature>
<comment type="subcellular location">
    <subcellularLocation>
        <location evidence="1">Nucleus</location>
    </subcellularLocation>
</comment>
<feature type="domain" description="Orange" evidence="7">
    <location>
        <begin position="44"/>
        <end position="77"/>
    </location>
</feature>
<feature type="region of interest" description="Disordered" evidence="5">
    <location>
        <begin position="382"/>
        <end position="405"/>
    </location>
</feature>
<dbReference type="Proteomes" id="UP001519460">
    <property type="component" value="Unassembled WGS sequence"/>
</dbReference>
<evidence type="ECO:0000259" key="6">
    <source>
        <dbReference type="PROSITE" id="PS50888"/>
    </source>
</evidence>
<evidence type="ECO:0000313" key="8">
    <source>
        <dbReference type="EMBL" id="KAK7501880.1"/>
    </source>
</evidence>
<feature type="non-terminal residue" evidence="8">
    <location>
        <position position="1"/>
    </location>
</feature>
<dbReference type="PANTHER" id="PTHR10985">
    <property type="entry name" value="BASIC HELIX-LOOP-HELIX TRANSCRIPTION FACTOR, HES-RELATED"/>
    <property type="match status" value="1"/>
</dbReference>
<protein>
    <submittedName>
        <fullName evidence="8">Uncharacterized protein</fullName>
    </submittedName>
</protein>
<gene>
    <name evidence="8" type="ORF">BaRGS_00006966</name>
</gene>
<evidence type="ECO:0000256" key="4">
    <source>
        <dbReference type="ARBA" id="ARBA00023242"/>
    </source>
</evidence>
<organism evidence="8 9">
    <name type="scientific">Batillaria attramentaria</name>
    <dbReference type="NCBI Taxonomy" id="370345"/>
    <lineage>
        <taxon>Eukaryota</taxon>
        <taxon>Metazoa</taxon>
        <taxon>Spiralia</taxon>
        <taxon>Lophotrochozoa</taxon>
        <taxon>Mollusca</taxon>
        <taxon>Gastropoda</taxon>
        <taxon>Caenogastropoda</taxon>
        <taxon>Sorbeoconcha</taxon>
        <taxon>Cerithioidea</taxon>
        <taxon>Batillariidae</taxon>
        <taxon>Batillaria</taxon>
    </lineage>
</organism>
<dbReference type="InterPro" id="IPR036638">
    <property type="entry name" value="HLH_DNA-bd_sf"/>
</dbReference>
<name>A0ABD0LQU9_9CAEN</name>